<evidence type="ECO:0000313" key="2">
    <source>
        <dbReference type="EMBL" id="GJT49547.1"/>
    </source>
</evidence>
<gene>
    <name evidence="2" type="ORF">Tco_0975704</name>
</gene>
<protein>
    <submittedName>
        <fullName evidence="2">Uncharacterized protein</fullName>
    </submittedName>
</protein>
<sequence>MVVATDMGDGDGIWVVVVARGVGGGDGIGVVVMTEGDGSSSDEWGYYGVAGEDYEGPPVFDDDPYEEEIEHDALLAAATEISKQAQKGIEIIDYPQNCVTTKGQGKGNSKGRNTRSSKNSSIKKDDENQKEAALVNESRLSSANKDKEVENILANENSTSGVSFLKKHALTIRYFRSFPDSINSTIYF</sequence>
<dbReference type="Proteomes" id="UP001151760">
    <property type="component" value="Unassembled WGS sequence"/>
</dbReference>
<name>A0ABQ5EFG3_9ASTR</name>
<organism evidence="2 3">
    <name type="scientific">Tanacetum coccineum</name>
    <dbReference type="NCBI Taxonomy" id="301880"/>
    <lineage>
        <taxon>Eukaryota</taxon>
        <taxon>Viridiplantae</taxon>
        <taxon>Streptophyta</taxon>
        <taxon>Embryophyta</taxon>
        <taxon>Tracheophyta</taxon>
        <taxon>Spermatophyta</taxon>
        <taxon>Magnoliopsida</taxon>
        <taxon>eudicotyledons</taxon>
        <taxon>Gunneridae</taxon>
        <taxon>Pentapetalae</taxon>
        <taxon>asterids</taxon>
        <taxon>campanulids</taxon>
        <taxon>Asterales</taxon>
        <taxon>Asteraceae</taxon>
        <taxon>Asteroideae</taxon>
        <taxon>Anthemideae</taxon>
        <taxon>Anthemidinae</taxon>
        <taxon>Tanacetum</taxon>
    </lineage>
</organism>
<dbReference type="EMBL" id="BQNB010016247">
    <property type="protein sequence ID" value="GJT49547.1"/>
    <property type="molecule type" value="Genomic_DNA"/>
</dbReference>
<reference evidence="2" key="1">
    <citation type="journal article" date="2022" name="Int. J. Mol. Sci.">
        <title>Draft Genome of Tanacetum Coccineum: Genomic Comparison of Closely Related Tanacetum-Family Plants.</title>
        <authorList>
            <person name="Yamashiro T."/>
            <person name="Shiraishi A."/>
            <person name="Nakayama K."/>
            <person name="Satake H."/>
        </authorList>
    </citation>
    <scope>NUCLEOTIDE SEQUENCE</scope>
</reference>
<evidence type="ECO:0000313" key="3">
    <source>
        <dbReference type="Proteomes" id="UP001151760"/>
    </source>
</evidence>
<evidence type="ECO:0000256" key="1">
    <source>
        <dbReference type="SAM" id="MobiDB-lite"/>
    </source>
</evidence>
<keyword evidence="3" id="KW-1185">Reference proteome</keyword>
<feature type="region of interest" description="Disordered" evidence="1">
    <location>
        <begin position="98"/>
        <end position="147"/>
    </location>
</feature>
<feature type="compositionally biased region" description="Polar residues" evidence="1">
    <location>
        <begin position="110"/>
        <end position="120"/>
    </location>
</feature>
<reference evidence="2" key="2">
    <citation type="submission" date="2022-01" db="EMBL/GenBank/DDBJ databases">
        <authorList>
            <person name="Yamashiro T."/>
            <person name="Shiraishi A."/>
            <person name="Satake H."/>
            <person name="Nakayama K."/>
        </authorList>
    </citation>
    <scope>NUCLEOTIDE SEQUENCE</scope>
</reference>
<comment type="caution">
    <text evidence="2">The sequence shown here is derived from an EMBL/GenBank/DDBJ whole genome shotgun (WGS) entry which is preliminary data.</text>
</comment>
<accession>A0ABQ5EFG3</accession>
<proteinExistence type="predicted"/>